<keyword evidence="1" id="KW-0732">Signal</keyword>
<dbReference type="Proteomes" id="UP001611263">
    <property type="component" value="Unassembled WGS sequence"/>
</dbReference>
<sequence>MRIKHIAATALISIGALGAAAGTAHADPQAAAEVAVRGTEQGVGYVVAPNEAGTALVTTLDTGSFRLAAGGAAVLLADAAGHTLTTLPLGVSAAGTTAPLAAAVSADGRTLTLTPEAATPAGEHIAQLVADPGTEARKMHNAGIGALIGGGIGAVLGFFLGGVGALITIPIGAGIGALIGYSTP</sequence>
<dbReference type="EMBL" id="JBIRUQ010000001">
    <property type="protein sequence ID" value="MFI1460454.1"/>
    <property type="molecule type" value="Genomic_DNA"/>
</dbReference>
<proteinExistence type="predicted"/>
<gene>
    <name evidence="3" type="ORF">ACH4WX_06980</name>
</gene>
<accession>A0ABW7THG2</accession>
<feature type="signal peptide" evidence="1">
    <location>
        <begin position="1"/>
        <end position="26"/>
    </location>
</feature>
<evidence type="ECO:0000256" key="1">
    <source>
        <dbReference type="SAM" id="SignalP"/>
    </source>
</evidence>
<evidence type="ECO:0000313" key="4">
    <source>
        <dbReference type="Proteomes" id="UP001611263"/>
    </source>
</evidence>
<dbReference type="RefSeq" id="WP_033242479.1">
    <property type="nucleotide sequence ID" value="NZ_JBIRUQ010000001.1"/>
</dbReference>
<feature type="domain" description="DUF8020" evidence="2">
    <location>
        <begin position="42"/>
        <end position="116"/>
    </location>
</feature>
<organism evidence="3 4">
    <name type="scientific">Nocardia carnea</name>
    <dbReference type="NCBI Taxonomy" id="37328"/>
    <lineage>
        <taxon>Bacteria</taxon>
        <taxon>Bacillati</taxon>
        <taxon>Actinomycetota</taxon>
        <taxon>Actinomycetes</taxon>
        <taxon>Mycobacteriales</taxon>
        <taxon>Nocardiaceae</taxon>
        <taxon>Nocardia</taxon>
    </lineage>
</organism>
<name>A0ABW7THG2_9NOCA</name>
<comment type="caution">
    <text evidence="3">The sequence shown here is derived from an EMBL/GenBank/DDBJ whole genome shotgun (WGS) entry which is preliminary data.</text>
</comment>
<dbReference type="InterPro" id="IPR058333">
    <property type="entry name" value="DUF8020"/>
</dbReference>
<evidence type="ECO:0000259" key="2">
    <source>
        <dbReference type="Pfam" id="PF26059"/>
    </source>
</evidence>
<dbReference type="Pfam" id="PF26059">
    <property type="entry name" value="DUF8020"/>
    <property type="match status" value="1"/>
</dbReference>
<protein>
    <recommendedName>
        <fullName evidence="2">DUF8020 domain-containing protein</fullName>
    </recommendedName>
</protein>
<reference evidence="3 4" key="1">
    <citation type="submission" date="2024-10" db="EMBL/GenBank/DDBJ databases">
        <title>The Natural Products Discovery Center: Release of the First 8490 Sequenced Strains for Exploring Actinobacteria Biosynthetic Diversity.</title>
        <authorList>
            <person name="Kalkreuter E."/>
            <person name="Kautsar S.A."/>
            <person name="Yang D."/>
            <person name="Bader C.D."/>
            <person name="Teijaro C.N."/>
            <person name="Fluegel L."/>
            <person name="Davis C.M."/>
            <person name="Simpson J.R."/>
            <person name="Lauterbach L."/>
            <person name="Steele A.D."/>
            <person name="Gui C."/>
            <person name="Meng S."/>
            <person name="Li G."/>
            <person name="Viehrig K."/>
            <person name="Ye F."/>
            <person name="Su P."/>
            <person name="Kiefer A.F."/>
            <person name="Nichols A."/>
            <person name="Cepeda A.J."/>
            <person name="Yan W."/>
            <person name="Fan B."/>
            <person name="Jiang Y."/>
            <person name="Adhikari A."/>
            <person name="Zheng C.-J."/>
            <person name="Schuster L."/>
            <person name="Cowan T.M."/>
            <person name="Smanski M.J."/>
            <person name="Chevrette M.G."/>
            <person name="De Carvalho L.P.S."/>
            <person name="Shen B."/>
        </authorList>
    </citation>
    <scope>NUCLEOTIDE SEQUENCE [LARGE SCALE GENOMIC DNA]</scope>
    <source>
        <strain evidence="3 4">NPDC020568</strain>
    </source>
</reference>
<evidence type="ECO:0000313" key="3">
    <source>
        <dbReference type="EMBL" id="MFI1460454.1"/>
    </source>
</evidence>
<feature type="chain" id="PRO_5046245127" description="DUF8020 domain-containing protein" evidence="1">
    <location>
        <begin position="27"/>
        <end position="184"/>
    </location>
</feature>
<keyword evidence="4" id="KW-1185">Reference proteome</keyword>
<dbReference type="GeneID" id="93504897"/>